<reference evidence="2 3" key="2">
    <citation type="journal article" date="2019" name="G3 (Bethesda)">
        <title>Hybrid Assembly of the Genome of the Entomopathogenic Nematode Steinernema carpocapsae Identifies the X-Chromosome.</title>
        <authorList>
            <person name="Serra L."/>
            <person name="Macchietto M."/>
            <person name="Macias-Munoz A."/>
            <person name="McGill C.J."/>
            <person name="Rodriguez I.M."/>
            <person name="Rodriguez B."/>
            <person name="Murad R."/>
            <person name="Mortazavi A."/>
        </authorList>
    </citation>
    <scope>NUCLEOTIDE SEQUENCE [LARGE SCALE GENOMIC DNA]</scope>
    <source>
        <strain evidence="2 3">ALL</strain>
    </source>
</reference>
<dbReference type="EMBL" id="AZBU02000010">
    <property type="protein sequence ID" value="TKR62252.1"/>
    <property type="molecule type" value="Genomic_DNA"/>
</dbReference>
<feature type="chain" id="PRO_5020402615" description="RxLR effector protein" evidence="1">
    <location>
        <begin position="23"/>
        <end position="80"/>
    </location>
</feature>
<organism evidence="2 3">
    <name type="scientific">Steinernema carpocapsae</name>
    <name type="common">Entomopathogenic nematode</name>
    <dbReference type="NCBI Taxonomy" id="34508"/>
    <lineage>
        <taxon>Eukaryota</taxon>
        <taxon>Metazoa</taxon>
        <taxon>Ecdysozoa</taxon>
        <taxon>Nematoda</taxon>
        <taxon>Chromadorea</taxon>
        <taxon>Rhabditida</taxon>
        <taxon>Tylenchina</taxon>
        <taxon>Panagrolaimomorpha</taxon>
        <taxon>Strongyloidoidea</taxon>
        <taxon>Steinernematidae</taxon>
        <taxon>Steinernema</taxon>
    </lineage>
</organism>
<evidence type="ECO:0008006" key="4">
    <source>
        <dbReference type="Google" id="ProtNLM"/>
    </source>
</evidence>
<keyword evidence="1" id="KW-0732">Signal</keyword>
<sequence length="80" mass="8726">MNAIRFLLLCIALVCAIHTAMASTTTLSPAFRRSATTTLGRRFVRALRTTTIMGGGVVNKSVNKGRGSNFVLKKTEEEMH</sequence>
<protein>
    <recommendedName>
        <fullName evidence="4">RxLR effector protein</fullName>
    </recommendedName>
</protein>
<name>A0A4U5M0V9_STECR</name>
<gene>
    <name evidence="2" type="ORF">L596_026240</name>
</gene>
<dbReference type="AlphaFoldDB" id="A0A4U5M0V9"/>
<comment type="caution">
    <text evidence="2">The sequence shown here is derived from an EMBL/GenBank/DDBJ whole genome shotgun (WGS) entry which is preliminary data.</text>
</comment>
<proteinExistence type="predicted"/>
<dbReference type="Proteomes" id="UP000298663">
    <property type="component" value="Unassembled WGS sequence"/>
</dbReference>
<reference evidence="2 3" key="1">
    <citation type="journal article" date="2015" name="Genome Biol.">
        <title>Comparative genomics of Steinernema reveals deeply conserved gene regulatory networks.</title>
        <authorList>
            <person name="Dillman A.R."/>
            <person name="Macchietto M."/>
            <person name="Porter C.F."/>
            <person name="Rogers A."/>
            <person name="Williams B."/>
            <person name="Antoshechkin I."/>
            <person name="Lee M.M."/>
            <person name="Goodwin Z."/>
            <person name="Lu X."/>
            <person name="Lewis E.E."/>
            <person name="Goodrich-Blair H."/>
            <person name="Stock S.P."/>
            <person name="Adams B.J."/>
            <person name="Sternberg P.W."/>
            <person name="Mortazavi A."/>
        </authorList>
    </citation>
    <scope>NUCLEOTIDE SEQUENCE [LARGE SCALE GENOMIC DNA]</scope>
    <source>
        <strain evidence="2 3">ALL</strain>
    </source>
</reference>
<evidence type="ECO:0000256" key="1">
    <source>
        <dbReference type="SAM" id="SignalP"/>
    </source>
</evidence>
<evidence type="ECO:0000313" key="3">
    <source>
        <dbReference type="Proteomes" id="UP000298663"/>
    </source>
</evidence>
<feature type="signal peptide" evidence="1">
    <location>
        <begin position="1"/>
        <end position="22"/>
    </location>
</feature>
<keyword evidence="3" id="KW-1185">Reference proteome</keyword>
<evidence type="ECO:0000313" key="2">
    <source>
        <dbReference type="EMBL" id="TKR62252.1"/>
    </source>
</evidence>
<accession>A0A4U5M0V9</accession>